<sequence>MNKICILIEQLNGGGAERSAAILSSMLTDLGYKITIVILFDDVGYSYSGNLINLGEVKDGSRASLNKFKRYVELKRVFDQYQFDLILDYRMKGLVIREILLNQLIFKSKIINMVRHYYLPYYFPKPYQLSKKLYQNYSGINCVSQKIQAQVEAKIGLKNVSTIHNPIDFEMITDKLKTEESPFDFEYILAVGRHHPVKQFKELIHIYLKTNLPEQGVKLVILGNPLKDNQLENLINSLEASDYIKLKSFDTNPFGYYKHAKFLVLSSKNEGFPRVLIESLASGTPVVAFDCNSGPSEIIQHRENGLLVEDQNFDALERAIEKMYLDKSLYLHCKANANSSVKKFSIENIQLQWKNYLESIFNKA</sequence>
<dbReference type="PANTHER" id="PTHR12526">
    <property type="entry name" value="GLYCOSYLTRANSFERASE"/>
    <property type="match status" value="1"/>
</dbReference>
<dbReference type="PANTHER" id="PTHR12526:SF628">
    <property type="entry name" value="MANNOSYLGLUCOSYLGLYCERATE SYNTHASE"/>
    <property type="match status" value="1"/>
</dbReference>
<organism evidence="3 4">
    <name type="scientific">Mesonia aestuariivivens</name>
    <dbReference type="NCBI Taxonomy" id="2796128"/>
    <lineage>
        <taxon>Bacteria</taxon>
        <taxon>Pseudomonadati</taxon>
        <taxon>Bacteroidota</taxon>
        <taxon>Flavobacteriia</taxon>
        <taxon>Flavobacteriales</taxon>
        <taxon>Flavobacteriaceae</taxon>
        <taxon>Mesonia</taxon>
    </lineage>
</organism>
<comment type="caution">
    <text evidence="3">The sequence shown here is derived from an EMBL/GenBank/DDBJ whole genome shotgun (WGS) entry which is preliminary data.</text>
</comment>
<dbReference type="InterPro" id="IPR001296">
    <property type="entry name" value="Glyco_trans_1"/>
</dbReference>
<gene>
    <name evidence="3" type="ORF">KW502_03485</name>
</gene>
<keyword evidence="3" id="KW-0808">Transferase</keyword>
<dbReference type="GO" id="GO:0016757">
    <property type="term" value="F:glycosyltransferase activity"/>
    <property type="evidence" value="ECO:0007669"/>
    <property type="project" value="UniProtKB-KW"/>
</dbReference>
<reference evidence="3 4" key="1">
    <citation type="submission" date="2021-07" db="EMBL/GenBank/DDBJ databases">
        <title>Mesonia aestuariivivens sp. nov., isolated from a tidal flat.</title>
        <authorList>
            <person name="Kim Y.-O."/>
            <person name="Yoon J.-H."/>
        </authorList>
    </citation>
    <scope>NUCLEOTIDE SEQUENCE [LARGE SCALE GENOMIC DNA]</scope>
    <source>
        <strain evidence="3 4">JHPTF-M18</strain>
    </source>
</reference>
<dbReference type="InterPro" id="IPR028098">
    <property type="entry name" value="Glyco_trans_4-like_N"/>
</dbReference>
<proteinExistence type="predicted"/>
<protein>
    <submittedName>
        <fullName evidence="3">Glycosyltransferase</fullName>
        <ecNumber evidence="3">2.4.-.-</ecNumber>
    </submittedName>
</protein>
<dbReference type="Pfam" id="PF13439">
    <property type="entry name" value="Glyco_transf_4"/>
    <property type="match status" value="1"/>
</dbReference>
<accession>A0ABS6VZ53</accession>
<evidence type="ECO:0000313" key="4">
    <source>
        <dbReference type="Proteomes" id="UP000719267"/>
    </source>
</evidence>
<feature type="domain" description="Glycosyl transferase family 1" evidence="1">
    <location>
        <begin position="181"/>
        <end position="338"/>
    </location>
</feature>
<name>A0ABS6VZ53_9FLAO</name>
<keyword evidence="3" id="KW-0328">Glycosyltransferase</keyword>
<dbReference type="EC" id="2.4.-.-" evidence="3"/>
<evidence type="ECO:0000259" key="1">
    <source>
        <dbReference type="Pfam" id="PF00534"/>
    </source>
</evidence>
<dbReference type="Pfam" id="PF00534">
    <property type="entry name" value="Glycos_transf_1"/>
    <property type="match status" value="1"/>
</dbReference>
<dbReference type="RefSeq" id="WP_219039149.1">
    <property type="nucleotide sequence ID" value="NZ_JAHWDF010000003.1"/>
</dbReference>
<dbReference type="EMBL" id="JAHWDF010000003">
    <property type="protein sequence ID" value="MBW2960860.1"/>
    <property type="molecule type" value="Genomic_DNA"/>
</dbReference>
<evidence type="ECO:0000313" key="3">
    <source>
        <dbReference type="EMBL" id="MBW2960860.1"/>
    </source>
</evidence>
<evidence type="ECO:0000259" key="2">
    <source>
        <dbReference type="Pfam" id="PF13439"/>
    </source>
</evidence>
<feature type="domain" description="Glycosyltransferase subfamily 4-like N-terminal" evidence="2">
    <location>
        <begin position="14"/>
        <end position="170"/>
    </location>
</feature>
<dbReference type="Proteomes" id="UP000719267">
    <property type="component" value="Unassembled WGS sequence"/>
</dbReference>
<keyword evidence="4" id="KW-1185">Reference proteome</keyword>